<feature type="region of interest" description="Disordered" evidence="4">
    <location>
        <begin position="539"/>
        <end position="558"/>
    </location>
</feature>
<proteinExistence type="predicted"/>
<feature type="region of interest" description="Disordered" evidence="4">
    <location>
        <begin position="408"/>
        <end position="444"/>
    </location>
</feature>
<evidence type="ECO:0000256" key="1">
    <source>
        <dbReference type="ARBA" id="ARBA00022460"/>
    </source>
</evidence>
<dbReference type="InterPro" id="IPR031311">
    <property type="entry name" value="CHIT_BIND_RR_consensus"/>
</dbReference>
<evidence type="ECO:0000256" key="3">
    <source>
        <dbReference type="PROSITE-ProRule" id="PRU00497"/>
    </source>
</evidence>
<organism evidence="5">
    <name type="scientific">Heliothis virescens</name>
    <name type="common">Tobacco budworm moth</name>
    <dbReference type="NCBI Taxonomy" id="7102"/>
    <lineage>
        <taxon>Eukaryota</taxon>
        <taxon>Metazoa</taxon>
        <taxon>Ecdysozoa</taxon>
        <taxon>Arthropoda</taxon>
        <taxon>Hexapoda</taxon>
        <taxon>Insecta</taxon>
        <taxon>Pterygota</taxon>
        <taxon>Neoptera</taxon>
        <taxon>Endopterygota</taxon>
        <taxon>Lepidoptera</taxon>
        <taxon>Glossata</taxon>
        <taxon>Ditrysia</taxon>
        <taxon>Noctuoidea</taxon>
        <taxon>Noctuidae</taxon>
        <taxon>Heliothinae</taxon>
        <taxon>Heliothis</taxon>
    </lineage>
</organism>
<name>A0A2A4K2G9_HELVI</name>
<feature type="compositionally biased region" description="Basic and acidic residues" evidence="4">
    <location>
        <begin position="430"/>
        <end position="439"/>
    </location>
</feature>
<dbReference type="PANTHER" id="PTHR12236">
    <property type="entry name" value="STRUCTURAL CONTITUENT OF CUTICLE"/>
    <property type="match status" value="1"/>
</dbReference>
<keyword evidence="2" id="KW-0732">Signal</keyword>
<dbReference type="InterPro" id="IPR051217">
    <property type="entry name" value="Insect_Cuticle_Struc_Prot"/>
</dbReference>
<feature type="compositionally biased region" description="Basic and acidic residues" evidence="4">
    <location>
        <begin position="513"/>
        <end position="522"/>
    </location>
</feature>
<dbReference type="PROSITE" id="PS00233">
    <property type="entry name" value="CHIT_BIND_RR_1"/>
    <property type="match status" value="1"/>
</dbReference>
<reference evidence="5" key="1">
    <citation type="submission" date="2017-09" db="EMBL/GenBank/DDBJ databases">
        <title>Contemporary evolution of a Lepidopteran species, Heliothis virescens, in response to modern agricultural practices.</title>
        <authorList>
            <person name="Fritz M.L."/>
            <person name="Deyonke A.M."/>
            <person name="Papanicolaou A."/>
            <person name="Micinski S."/>
            <person name="Westbrook J."/>
            <person name="Gould F."/>
        </authorList>
    </citation>
    <scope>NUCLEOTIDE SEQUENCE [LARGE SCALE GENOMIC DNA]</scope>
    <source>
        <strain evidence="5">HvINT-</strain>
        <tissue evidence="5">Whole body</tissue>
    </source>
</reference>
<protein>
    <recommendedName>
        <fullName evidence="6">Cuticle protein</fullName>
    </recommendedName>
</protein>
<dbReference type="GO" id="GO:0031012">
    <property type="term" value="C:extracellular matrix"/>
    <property type="evidence" value="ECO:0007669"/>
    <property type="project" value="TreeGrafter"/>
</dbReference>
<dbReference type="PROSITE" id="PS51155">
    <property type="entry name" value="CHIT_BIND_RR_2"/>
    <property type="match status" value="1"/>
</dbReference>
<evidence type="ECO:0000313" key="5">
    <source>
        <dbReference type="EMBL" id="PCG78249.1"/>
    </source>
</evidence>
<dbReference type="InterPro" id="IPR000618">
    <property type="entry name" value="Insect_cuticle"/>
</dbReference>
<dbReference type="PANTHER" id="PTHR12236:SF79">
    <property type="entry name" value="CUTICULAR PROTEIN 50CB-RELATED"/>
    <property type="match status" value="1"/>
</dbReference>
<evidence type="ECO:0000256" key="4">
    <source>
        <dbReference type="SAM" id="MobiDB-lite"/>
    </source>
</evidence>
<sequence length="894" mass="104328">MILLLLLVLPGVRSQELTSPRPLFNPVQFVQHKNAKKGPILFPNDAPPPPPTPLIVTSRPLSESIARSELNRNNSLTAQSQFHQVSFKPEFLARNKNYKPFAYSVATVTPVYDYGVSKLGYGSQGPAGQREKFYHDYEDYEPKLDARKLMHDNEVKNKQIRYYHGPLYSREAYYYEDSDHQVHRGIERDLEAGIDNDKDDMKTRRRAYLEDRRRRREMPYRRPQYAHYRYSRRNINSREHPYIDSDRDILVRPIRDPDKIKSYEIQDRDKPSYSIYRTRSPIEYKSHVLRRKYYSHELSRNNDKSGDRLDFSRTTPNMYVRNFRRMPSQNPQPLRIRPVFSIENKISGYSKLRPQEYDFNTRGSRESEKVPNHNVWQRLTDTDNEEIYLRRRPSHSQEHQSYSFEKLTELPTVSPVQNADDPGNTVTQKNPKDPEKDETNSPLVSQMMREIKPISDTVQKKPFYNPDTGEMLQQRDVQPLYEVTGDGNQDRYSQPQTNSKYKESPDHYYPTNEGDHDNSKEYNHGENYAFSYTVKDHKTGDDFSHSQQSTGSATNGEYRVRLPDGRMQIVSYTADENGYKADVRYDEQHNQDNSIDVDIHKDNQYKTNHVPTTYKHNISPYNDHAADPDSFENDEFIRQHIQNNKGVNIPGLAKPTAYSNLNDIYANHDKNFDTINDYANKNDYQPYNNYQTKSAYVDKTKVDIIDHGSGGLTDNNNEYLEHYNEKFIESSDKAQRTKDNDYFKFSAEIPSKELMDYSSELNDPYQPHKSKFSAYANQDAKTKVVPSYDELKDLFVTNPNSRRNSHVIATTARPAYDVTPVDVVEITPKKPNLYTNIKNLVTPTPYVFSTVSPTTPKSYLLSTIANLKHQISLASKPVLSHQYINKINKYLSYK</sequence>
<keyword evidence="1 3" id="KW-0193">Cuticle</keyword>
<feature type="region of interest" description="Disordered" evidence="4">
    <location>
        <begin position="484"/>
        <end position="522"/>
    </location>
</feature>
<comment type="caution">
    <text evidence="5">The sequence shown here is derived from an EMBL/GenBank/DDBJ whole genome shotgun (WGS) entry which is preliminary data.</text>
</comment>
<gene>
    <name evidence="5" type="ORF">B5V51_4756</name>
</gene>
<dbReference type="AlphaFoldDB" id="A0A2A4K2G9"/>
<accession>A0A2A4K2G9</accession>
<evidence type="ECO:0008006" key="6">
    <source>
        <dbReference type="Google" id="ProtNLM"/>
    </source>
</evidence>
<dbReference type="GO" id="GO:0042302">
    <property type="term" value="F:structural constituent of cuticle"/>
    <property type="evidence" value="ECO:0007669"/>
    <property type="project" value="UniProtKB-UniRule"/>
</dbReference>
<dbReference type="GO" id="GO:0005615">
    <property type="term" value="C:extracellular space"/>
    <property type="evidence" value="ECO:0007669"/>
    <property type="project" value="TreeGrafter"/>
</dbReference>
<feature type="compositionally biased region" description="Polar residues" evidence="4">
    <location>
        <begin position="545"/>
        <end position="555"/>
    </location>
</feature>
<feature type="compositionally biased region" description="Polar residues" evidence="4">
    <location>
        <begin position="486"/>
        <end position="499"/>
    </location>
</feature>
<dbReference type="Pfam" id="PF00379">
    <property type="entry name" value="Chitin_bind_4"/>
    <property type="match status" value="1"/>
</dbReference>
<dbReference type="EMBL" id="NWSH01000222">
    <property type="protein sequence ID" value="PCG78249.1"/>
    <property type="molecule type" value="Genomic_DNA"/>
</dbReference>
<evidence type="ECO:0000256" key="2">
    <source>
        <dbReference type="ARBA" id="ARBA00022729"/>
    </source>
</evidence>